<evidence type="ECO:0000256" key="10">
    <source>
        <dbReference type="ARBA" id="ARBA00023114"/>
    </source>
</evidence>
<comment type="subcellular location">
    <subcellularLocation>
        <location evidence="1">Cell outer membrane</location>
        <topology evidence="1">Multi-pass membrane protein</topology>
    </subcellularLocation>
</comment>
<evidence type="ECO:0000256" key="9">
    <source>
        <dbReference type="ARBA" id="ARBA00023065"/>
    </source>
</evidence>
<keyword evidence="13" id="KW-0998">Cell outer membrane</keyword>
<feature type="domain" description="Polysaccharide export protein N-terminal" evidence="15">
    <location>
        <begin position="32"/>
        <end position="104"/>
    </location>
</feature>
<dbReference type="GO" id="GO:0015288">
    <property type="term" value="F:porin activity"/>
    <property type="evidence" value="ECO:0007669"/>
    <property type="project" value="UniProtKB-KW"/>
</dbReference>
<sequence length="195" mass="21916">MLRLLFICLTFACAACSNIKTEGVIPVNSTPDVPDLVVQTGDVINISVWQKPEFSQQVLVPPSGKIRLLLVGEVEIKGKTLEQIRIEMQEKLKKYLQNPIVEVSWVSPNFGVYFFGEISTGVIKINQNITILEALIQRGGPGPYADKSRIVLIRRSPGKETRYVFDMNKYLSGEDLEQNKYLQPGDMIYVPALPF</sequence>
<evidence type="ECO:0000313" key="18">
    <source>
        <dbReference type="Proteomes" id="UP000326354"/>
    </source>
</evidence>
<evidence type="ECO:0000256" key="5">
    <source>
        <dbReference type="ARBA" id="ARBA00022597"/>
    </source>
</evidence>
<dbReference type="InterPro" id="IPR003715">
    <property type="entry name" value="Poly_export_N"/>
</dbReference>
<dbReference type="GO" id="GO:0009279">
    <property type="term" value="C:cell outer membrane"/>
    <property type="evidence" value="ECO:0007669"/>
    <property type="project" value="UniProtKB-SubCell"/>
</dbReference>
<dbReference type="InterPro" id="IPR049712">
    <property type="entry name" value="Poly_export"/>
</dbReference>
<keyword evidence="5" id="KW-0762">Sugar transport</keyword>
<evidence type="ECO:0000259" key="15">
    <source>
        <dbReference type="Pfam" id="PF02563"/>
    </source>
</evidence>
<dbReference type="EMBL" id="AP019860">
    <property type="protein sequence ID" value="BBM85099.1"/>
    <property type="molecule type" value="Genomic_DNA"/>
</dbReference>
<protein>
    <submittedName>
        <fullName evidence="17">Sugar ABC transporter substrate-binding protein</fullName>
    </submittedName>
</protein>
<dbReference type="OrthoDB" id="279464at2"/>
<dbReference type="GO" id="GO:0046930">
    <property type="term" value="C:pore complex"/>
    <property type="evidence" value="ECO:0007669"/>
    <property type="project" value="UniProtKB-KW"/>
</dbReference>
<evidence type="ECO:0000313" key="17">
    <source>
        <dbReference type="EMBL" id="BBM85099.1"/>
    </source>
</evidence>
<dbReference type="KEGG" id="uam:UABAM_03462"/>
<keyword evidence="3" id="KW-0813">Transport</keyword>
<evidence type="ECO:0000256" key="13">
    <source>
        <dbReference type="ARBA" id="ARBA00023237"/>
    </source>
</evidence>
<dbReference type="Gene3D" id="3.30.1950.10">
    <property type="entry name" value="wza like domain"/>
    <property type="match status" value="1"/>
</dbReference>
<evidence type="ECO:0000259" key="16">
    <source>
        <dbReference type="Pfam" id="PF22461"/>
    </source>
</evidence>
<keyword evidence="10" id="KW-0626">Porin</keyword>
<keyword evidence="7" id="KW-0732">Signal</keyword>
<dbReference type="PANTHER" id="PTHR33619:SF3">
    <property type="entry name" value="POLYSACCHARIDE EXPORT PROTEIN GFCE-RELATED"/>
    <property type="match status" value="1"/>
</dbReference>
<keyword evidence="14" id="KW-0449">Lipoprotein</keyword>
<evidence type="ECO:0000256" key="14">
    <source>
        <dbReference type="ARBA" id="ARBA00023288"/>
    </source>
</evidence>
<evidence type="ECO:0000256" key="1">
    <source>
        <dbReference type="ARBA" id="ARBA00004571"/>
    </source>
</evidence>
<dbReference type="InterPro" id="IPR054765">
    <property type="entry name" value="SLBB_dom"/>
</dbReference>
<proteinExistence type="inferred from homology"/>
<keyword evidence="6" id="KW-0812">Transmembrane</keyword>
<dbReference type="GO" id="GO:0006811">
    <property type="term" value="P:monoatomic ion transport"/>
    <property type="evidence" value="ECO:0007669"/>
    <property type="project" value="UniProtKB-KW"/>
</dbReference>
<evidence type="ECO:0000256" key="7">
    <source>
        <dbReference type="ARBA" id="ARBA00022729"/>
    </source>
</evidence>
<dbReference type="GO" id="GO:0015159">
    <property type="term" value="F:polysaccharide transmembrane transporter activity"/>
    <property type="evidence" value="ECO:0007669"/>
    <property type="project" value="InterPro"/>
</dbReference>
<evidence type="ECO:0000256" key="12">
    <source>
        <dbReference type="ARBA" id="ARBA00023139"/>
    </source>
</evidence>
<gene>
    <name evidence="17" type="ORF">UABAM_03462</name>
</gene>
<evidence type="ECO:0000256" key="6">
    <source>
        <dbReference type="ARBA" id="ARBA00022692"/>
    </source>
</evidence>
<comment type="similarity">
    <text evidence="2">Belongs to the BexD/CtrA/VexA family.</text>
</comment>
<keyword evidence="12" id="KW-0564">Palmitate</keyword>
<dbReference type="Pfam" id="PF22461">
    <property type="entry name" value="SLBB_2"/>
    <property type="match status" value="1"/>
</dbReference>
<keyword evidence="8" id="KW-0625">Polysaccharide transport</keyword>
<evidence type="ECO:0000256" key="2">
    <source>
        <dbReference type="ARBA" id="ARBA00009450"/>
    </source>
</evidence>
<dbReference type="Gene3D" id="3.10.560.10">
    <property type="entry name" value="Outer membrane lipoprotein wza domain like"/>
    <property type="match status" value="1"/>
</dbReference>
<evidence type="ECO:0000256" key="8">
    <source>
        <dbReference type="ARBA" id="ARBA00023047"/>
    </source>
</evidence>
<keyword evidence="11" id="KW-0472">Membrane</keyword>
<keyword evidence="4" id="KW-1134">Transmembrane beta strand</keyword>
<dbReference type="Proteomes" id="UP000326354">
    <property type="component" value="Chromosome"/>
</dbReference>
<accession>A0A5S9ING6</accession>
<feature type="domain" description="SLBB" evidence="16">
    <location>
        <begin position="116"/>
        <end position="190"/>
    </location>
</feature>
<keyword evidence="18" id="KW-1185">Reference proteome</keyword>
<dbReference type="Pfam" id="PF02563">
    <property type="entry name" value="Poly_export"/>
    <property type="match status" value="1"/>
</dbReference>
<evidence type="ECO:0000256" key="11">
    <source>
        <dbReference type="ARBA" id="ARBA00023136"/>
    </source>
</evidence>
<dbReference type="RefSeq" id="WP_151969219.1">
    <property type="nucleotide sequence ID" value="NZ_AP019860.1"/>
</dbReference>
<reference evidence="17 18" key="1">
    <citation type="submission" date="2019-08" db="EMBL/GenBank/DDBJ databases">
        <title>Complete genome sequence of Candidatus Uab amorphum.</title>
        <authorList>
            <person name="Shiratori T."/>
            <person name="Suzuki S."/>
            <person name="Kakizawa Y."/>
            <person name="Ishida K."/>
        </authorList>
    </citation>
    <scope>NUCLEOTIDE SEQUENCE [LARGE SCALE GENOMIC DNA]</scope>
    <source>
        <strain evidence="17 18">SRT547</strain>
    </source>
</reference>
<name>A0A5S9ING6_UABAM</name>
<organism evidence="17 18">
    <name type="scientific">Uabimicrobium amorphum</name>
    <dbReference type="NCBI Taxonomy" id="2596890"/>
    <lineage>
        <taxon>Bacteria</taxon>
        <taxon>Pseudomonadati</taxon>
        <taxon>Planctomycetota</taxon>
        <taxon>Candidatus Uabimicrobiia</taxon>
        <taxon>Candidatus Uabimicrobiales</taxon>
        <taxon>Candidatus Uabimicrobiaceae</taxon>
        <taxon>Candidatus Uabimicrobium</taxon>
    </lineage>
</organism>
<dbReference type="PANTHER" id="PTHR33619">
    <property type="entry name" value="POLYSACCHARIDE EXPORT PROTEIN GFCE-RELATED"/>
    <property type="match status" value="1"/>
</dbReference>
<evidence type="ECO:0000256" key="4">
    <source>
        <dbReference type="ARBA" id="ARBA00022452"/>
    </source>
</evidence>
<keyword evidence="9" id="KW-0406">Ion transport</keyword>
<evidence type="ECO:0000256" key="3">
    <source>
        <dbReference type="ARBA" id="ARBA00022448"/>
    </source>
</evidence>
<dbReference type="AlphaFoldDB" id="A0A5S9ING6"/>